<feature type="transmembrane region" description="Helical" evidence="7">
    <location>
        <begin position="49"/>
        <end position="70"/>
    </location>
</feature>
<comment type="subcellular location">
    <subcellularLocation>
        <location evidence="1 7">Cell membrane</location>
        <topology evidence="1 7">Multi-pass membrane protein</topology>
    </subcellularLocation>
</comment>
<proteinExistence type="inferred from homology"/>
<evidence type="ECO:0000256" key="5">
    <source>
        <dbReference type="ARBA" id="ARBA00022989"/>
    </source>
</evidence>
<evidence type="ECO:0000256" key="2">
    <source>
        <dbReference type="ARBA" id="ARBA00022448"/>
    </source>
</evidence>
<feature type="transmembrane region" description="Helical" evidence="7">
    <location>
        <begin position="217"/>
        <end position="236"/>
    </location>
</feature>
<dbReference type="PANTHER" id="PTHR43163">
    <property type="entry name" value="DIPEPTIDE TRANSPORT SYSTEM PERMEASE PROTEIN DPPB-RELATED"/>
    <property type="match status" value="1"/>
</dbReference>
<feature type="transmembrane region" description="Helical" evidence="7">
    <location>
        <begin position="141"/>
        <end position="163"/>
    </location>
</feature>
<name>A0ABP4P7K2_9ACTN</name>
<dbReference type="Pfam" id="PF00528">
    <property type="entry name" value="BPD_transp_1"/>
    <property type="match status" value="1"/>
</dbReference>
<dbReference type="CDD" id="cd06261">
    <property type="entry name" value="TM_PBP2"/>
    <property type="match status" value="1"/>
</dbReference>
<gene>
    <name evidence="10" type="ORF">GCM10009789_29490</name>
</gene>
<dbReference type="InterPro" id="IPR035906">
    <property type="entry name" value="MetI-like_sf"/>
</dbReference>
<dbReference type="InterPro" id="IPR045621">
    <property type="entry name" value="BPD_transp_1_N"/>
</dbReference>
<feature type="transmembrane region" description="Helical" evidence="7">
    <location>
        <begin position="175"/>
        <end position="197"/>
    </location>
</feature>
<protein>
    <submittedName>
        <fullName evidence="10">ABC transporter permease</fullName>
    </submittedName>
</protein>
<evidence type="ECO:0000313" key="10">
    <source>
        <dbReference type="EMBL" id="GAA1574112.1"/>
    </source>
</evidence>
<dbReference type="EMBL" id="BAAAOS010000019">
    <property type="protein sequence ID" value="GAA1574112.1"/>
    <property type="molecule type" value="Genomic_DNA"/>
</dbReference>
<sequence length="352" mass="36967">MTTTHGTTHGTTMPGATPPGPGSTGGWRAPGALAAMTTHPWVRFAVRRLGRLVVSVLALVTAAFLMIHLIPGDPVRSALGPSATKSLIDARRESLGLDDPLWLQYLQFLQHLFTGNLGTSITTGLPVSDVIRDRLPATVQLAVGAFLVAVLIALPVGLVLGVLTRAGRRPRTELGFTSTTVILAAIPEFLLAVGLVYVFSMKLGWLPVAGRSNAASYVLPVISLAIGPAAILARICRVELLAVLQTDYLRTARAKRLPAPAIYLRHALPNAVTATITLGGLLLGGMVAGTVLVENVFGWPGLGSTIVSSILAKDYPLVQGVVLVYGVGVLLVNLVVDITLALLDPRSTIRES</sequence>
<accession>A0ABP4P7K2</accession>
<evidence type="ECO:0000256" key="6">
    <source>
        <dbReference type="ARBA" id="ARBA00023136"/>
    </source>
</evidence>
<dbReference type="Proteomes" id="UP001500393">
    <property type="component" value="Unassembled WGS sequence"/>
</dbReference>
<dbReference type="InterPro" id="IPR000515">
    <property type="entry name" value="MetI-like"/>
</dbReference>
<dbReference type="Gene3D" id="1.10.3720.10">
    <property type="entry name" value="MetI-like"/>
    <property type="match status" value="1"/>
</dbReference>
<organism evidence="10 11">
    <name type="scientific">Kribbella sancticallisti</name>
    <dbReference type="NCBI Taxonomy" id="460087"/>
    <lineage>
        <taxon>Bacteria</taxon>
        <taxon>Bacillati</taxon>
        <taxon>Actinomycetota</taxon>
        <taxon>Actinomycetes</taxon>
        <taxon>Propionibacteriales</taxon>
        <taxon>Kribbellaceae</taxon>
        <taxon>Kribbella</taxon>
    </lineage>
</organism>
<keyword evidence="11" id="KW-1185">Reference proteome</keyword>
<dbReference type="SUPFAM" id="SSF161098">
    <property type="entry name" value="MetI-like"/>
    <property type="match status" value="1"/>
</dbReference>
<keyword evidence="6 7" id="KW-0472">Membrane</keyword>
<keyword evidence="4 7" id="KW-0812">Transmembrane</keyword>
<evidence type="ECO:0000256" key="7">
    <source>
        <dbReference type="RuleBase" id="RU363032"/>
    </source>
</evidence>
<evidence type="ECO:0000256" key="4">
    <source>
        <dbReference type="ARBA" id="ARBA00022692"/>
    </source>
</evidence>
<dbReference type="RefSeq" id="WP_344213996.1">
    <property type="nucleotide sequence ID" value="NZ_BAAAOS010000019.1"/>
</dbReference>
<dbReference type="PANTHER" id="PTHR43163:SF6">
    <property type="entry name" value="DIPEPTIDE TRANSPORT SYSTEM PERMEASE PROTEIN DPPB-RELATED"/>
    <property type="match status" value="1"/>
</dbReference>
<feature type="domain" description="ABC transmembrane type-1" evidence="9">
    <location>
        <begin position="135"/>
        <end position="336"/>
    </location>
</feature>
<evidence type="ECO:0000256" key="1">
    <source>
        <dbReference type="ARBA" id="ARBA00004651"/>
    </source>
</evidence>
<evidence type="ECO:0000256" key="3">
    <source>
        <dbReference type="ARBA" id="ARBA00022475"/>
    </source>
</evidence>
<evidence type="ECO:0000259" key="9">
    <source>
        <dbReference type="PROSITE" id="PS50928"/>
    </source>
</evidence>
<dbReference type="PROSITE" id="PS50928">
    <property type="entry name" value="ABC_TM1"/>
    <property type="match status" value="1"/>
</dbReference>
<feature type="transmembrane region" description="Helical" evidence="7">
    <location>
        <begin position="322"/>
        <end position="343"/>
    </location>
</feature>
<dbReference type="Pfam" id="PF19300">
    <property type="entry name" value="BPD_transp_1_N"/>
    <property type="match status" value="1"/>
</dbReference>
<comment type="caution">
    <text evidence="10">The sequence shown here is derived from an EMBL/GenBank/DDBJ whole genome shotgun (WGS) entry which is preliminary data.</text>
</comment>
<reference evidence="11" key="1">
    <citation type="journal article" date="2019" name="Int. J. Syst. Evol. Microbiol.">
        <title>The Global Catalogue of Microorganisms (GCM) 10K type strain sequencing project: providing services to taxonomists for standard genome sequencing and annotation.</title>
        <authorList>
            <consortium name="The Broad Institute Genomics Platform"/>
            <consortium name="The Broad Institute Genome Sequencing Center for Infectious Disease"/>
            <person name="Wu L."/>
            <person name="Ma J."/>
        </authorList>
    </citation>
    <scope>NUCLEOTIDE SEQUENCE [LARGE SCALE GENOMIC DNA]</scope>
    <source>
        <strain evidence="11">JCM 14969</strain>
    </source>
</reference>
<feature type="transmembrane region" description="Helical" evidence="7">
    <location>
        <begin position="271"/>
        <end position="293"/>
    </location>
</feature>
<keyword evidence="3" id="KW-1003">Cell membrane</keyword>
<comment type="similarity">
    <text evidence="7">Belongs to the binding-protein-dependent transport system permease family.</text>
</comment>
<feature type="compositionally biased region" description="Low complexity" evidence="8">
    <location>
        <begin position="1"/>
        <end position="15"/>
    </location>
</feature>
<evidence type="ECO:0000313" key="11">
    <source>
        <dbReference type="Proteomes" id="UP001500393"/>
    </source>
</evidence>
<evidence type="ECO:0000256" key="8">
    <source>
        <dbReference type="SAM" id="MobiDB-lite"/>
    </source>
</evidence>
<feature type="region of interest" description="Disordered" evidence="8">
    <location>
        <begin position="1"/>
        <end position="29"/>
    </location>
</feature>
<keyword evidence="5 7" id="KW-1133">Transmembrane helix</keyword>
<keyword evidence="2 7" id="KW-0813">Transport</keyword>